<evidence type="ECO:0000256" key="3">
    <source>
        <dbReference type="ARBA" id="ARBA00022801"/>
    </source>
</evidence>
<dbReference type="Pfam" id="PF00383">
    <property type="entry name" value="dCMP_cyt_deam_1"/>
    <property type="match status" value="1"/>
</dbReference>
<dbReference type="EC" id="3.5.4.5" evidence="6"/>
<dbReference type="PROSITE" id="PS00903">
    <property type="entry name" value="CYT_DCMP_DEAMINASES_1"/>
    <property type="match status" value="1"/>
</dbReference>
<dbReference type="EMBL" id="CP102294">
    <property type="protein sequence ID" value="UWN57268.1"/>
    <property type="molecule type" value="Genomic_DNA"/>
</dbReference>
<dbReference type="InterPro" id="IPR050202">
    <property type="entry name" value="Cyt/Deoxycyt_deaminase"/>
</dbReference>
<dbReference type="PANTHER" id="PTHR11644">
    <property type="entry name" value="CYTIDINE DEAMINASE"/>
    <property type="match status" value="1"/>
</dbReference>
<keyword evidence="2" id="KW-0479">Metal-binding</keyword>
<keyword evidence="7" id="KW-1185">Reference proteome</keyword>
<evidence type="ECO:0000256" key="1">
    <source>
        <dbReference type="ARBA" id="ARBA00006576"/>
    </source>
</evidence>
<dbReference type="CDD" id="cd01283">
    <property type="entry name" value="cytidine_deaminase"/>
    <property type="match status" value="1"/>
</dbReference>
<feature type="domain" description="CMP/dCMP-type deaminase" evidence="5">
    <location>
        <begin position="22"/>
        <end position="154"/>
    </location>
</feature>
<gene>
    <name evidence="6" type="ORF">NQ491_00385</name>
</gene>
<evidence type="ECO:0000256" key="2">
    <source>
        <dbReference type="ARBA" id="ARBA00022723"/>
    </source>
</evidence>
<dbReference type="GeneID" id="82890145"/>
<reference evidence="6" key="1">
    <citation type="journal article" date="2022" name="Cell">
        <title>Design, construction, and in vivo augmentation of a complex gut microbiome.</title>
        <authorList>
            <person name="Cheng A.G."/>
            <person name="Ho P.Y."/>
            <person name="Aranda-Diaz A."/>
            <person name="Jain S."/>
            <person name="Yu F.B."/>
            <person name="Meng X."/>
            <person name="Wang M."/>
            <person name="Iakiviak M."/>
            <person name="Nagashima K."/>
            <person name="Zhao A."/>
            <person name="Murugkar P."/>
            <person name="Patil A."/>
            <person name="Atabakhsh K."/>
            <person name="Weakley A."/>
            <person name="Yan J."/>
            <person name="Brumbaugh A.R."/>
            <person name="Higginbottom S."/>
            <person name="Dimas A."/>
            <person name="Shiver A.L."/>
            <person name="Deutschbauer A."/>
            <person name="Neff N."/>
            <person name="Sonnenburg J.L."/>
            <person name="Huang K.C."/>
            <person name="Fischbach M.A."/>
        </authorList>
    </citation>
    <scope>NUCLEOTIDE SEQUENCE</scope>
    <source>
        <strain evidence="6">AP11</strain>
    </source>
</reference>
<dbReference type="Proteomes" id="UP001059295">
    <property type="component" value="Chromosome"/>
</dbReference>
<dbReference type="InterPro" id="IPR002125">
    <property type="entry name" value="CMP_dCMP_dom"/>
</dbReference>
<dbReference type="NCBIfam" id="NF004064">
    <property type="entry name" value="PRK05578.1"/>
    <property type="match status" value="1"/>
</dbReference>
<accession>A0ABY5UZ95</accession>
<proteinExistence type="inferred from homology"/>
<dbReference type="InterPro" id="IPR016192">
    <property type="entry name" value="APOBEC/CMP_deaminase_Zn-bd"/>
</dbReference>
<evidence type="ECO:0000313" key="7">
    <source>
        <dbReference type="Proteomes" id="UP001059295"/>
    </source>
</evidence>
<dbReference type="RefSeq" id="WP_019245352.1">
    <property type="nucleotide sequence ID" value="NZ_CAPH01000007.1"/>
</dbReference>
<keyword evidence="4" id="KW-0862">Zinc</keyword>
<dbReference type="GO" id="GO:0004126">
    <property type="term" value="F:cytidine deaminase activity"/>
    <property type="evidence" value="ECO:0007669"/>
    <property type="project" value="UniProtKB-EC"/>
</dbReference>
<dbReference type="Gene3D" id="3.40.140.10">
    <property type="entry name" value="Cytidine Deaminase, domain 2"/>
    <property type="match status" value="1"/>
</dbReference>
<dbReference type="InterPro" id="IPR016193">
    <property type="entry name" value="Cytidine_deaminase-like"/>
</dbReference>
<dbReference type="SUPFAM" id="SSF53927">
    <property type="entry name" value="Cytidine deaminase-like"/>
    <property type="match status" value="1"/>
</dbReference>
<evidence type="ECO:0000259" key="5">
    <source>
        <dbReference type="PROSITE" id="PS51747"/>
    </source>
</evidence>
<dbReference type="PROSITE" id="PS51747">
    <property type="entry name" value="CYT_DCMP_DEAMINASES_2"/>
    <property type="match status" value="1"/>
</dbReference>
<name>A0ABY5UZ95_9BACT</name>
<protein>
    <submittedName>
        <fullName evidence="6">Cytidine deaminase</fullName>
        <ecNumber evidence="6">3.5.4.5</ecNumber>
    </submittedName>
</protein>
<evidence type="ECO:0000313" key="6">
    <source>
        <dbReference type="EMBL" id="UWN57268.1"/>
    </source>
</evidence>
<evidence type="ECO:0000256" key="4">
    <source>
        <dbReference type="ARBA" id="ARBA00022833"/>
    </source>
</evidence>
<organism evidence="6 7">
    <name type="scientific">Alistipes ihumii AP11</name>
    <dbReference type="NCBI Taxonomy" id="1211813"/>
    <lineage>
        <taxon>Bacteria</taxon>
        <taxon>Pseudomonadati</taxon>
        <taxon>Bacteroidota</taxon>
        <taxon>Bacteroidia</taxon>
        <taxon>Bacteroidales</taxon>
        <taxon>Rikenellaceae</taxon>
        <taxon>Alistipes</taxon>
    </lineage>
</organism>
<keyword evidence="3 6" id="KW-0378">Hydrolase</keyword>
<comment type="similarity">
    <text evidence="1">Belongs to the cytidine and deoxycytidylate deaminase family.</text>
</comment>
<sequence>MKEKRLYSFEYLRYAPLEDLPEAERRLANCAAEACSKSYAPYSDFRVGAAALLDDGEIVSAANQESEVFPSGMCAERSLLYYVQSNRSGRKVRALAIASLPASRECSPCGACRQVIADTEKRQGAPIRLILCGACSATVVESARALLPFTFELE</sequence>
<dbReference type="PANTHER" id="PTHR11644:SF2">
    <property type="entry name" value="CYTIDINE DEAMINASE"/>
    <property type="match status" value="1"/>
</dbReference>